<dbReference type="EMBL" id="CAJEWN010000746">
    <property type="protein sequence ID" value="CAD2189394.1"/>
    <property type="molecule type" value="Genomic_DNA"/>
</dbReference>
<evidence type="ECO:0000256" key="1">
    <source>
        <dbReference type="SAM" id="SignalP"/>
    </source>
</evidence>
<dbReference type="OrthoDB" id="5895614at2759"/>
<name>A0A6V7WQR6_MELEN</name>
<keyword evidence="1" id="KW-0732">Signal</keyword>
<comment type="caution">
    <text evidence="2">The sequence shown here is derived from an EMBL/GenBank/DDBJ whole genome shotgun (WGS) entry which is preliminary data.</text>
</comment>
<gene>
    <name evidence="2" type="ORF">MENT_LOCUS42113</name>
</gene>
<evidence type="ECO:0000313" key="3">
    <source>
        <dbReference type="Proteomes" id="UP000580250"/>
    </source>
</evidence>
<proteinExistence type="predicted"/>
<evidence type="ECO:0000313" key="2">
    <source>
        <dbReference type="EMBL" id="CAD2189394.1"/>
    </source>
</evidence>
<feature type="signal peptide" evidence="1">
    <location>
        <begin position="1"/>
        <end position="21"/>
    </location>
</feature>
<reference evidence="2 3" key="1">
    <citation type="submission" date="2020-08" db="EMBL/GenBank/DDBJ databases">
        <authorList>
            <person name="Koutsovoulos G."/>
            <person name="Danchin GJ E."/>
        </authorList>
    </citation>
    <scope>NUCLEOTIDE SEQUENCE [LARGE SCALE GENOMIC DNA]</scope>
</reference>
<sequence length="144" mass="16774">MFLLFLLNLFLILVEFCTVSSFAHNIRPNYYYQQQIQPINEDISIPLVSKKAFDRVDVSTFDFNKRFNDLEDNTSPLGKLFFPSPSKQQKLTKNPRHINSSIYGPRRQINLLKSSYLSSSPRKRPVARIYGFGIFGPLKLKRNL</sequence>
<protein>
    <submittedName>
        <fullName evidence="2">Uncharacterized protein</fullName>
    </submittedName>
</protein>
<dbReference type="AlphaFoldDB" id="A0A6V7WQR6"/>
<organism evidence="2 3">
    <name type="scientific">Meloidogyne enterolobii</name>
    <name type="common">Root-knot nematode worm</name>
    <name type="synonym">Meloidogyne mayaguensis</name>
    <dbReference type="NCBI Taxonomy" id="390850"/>
    <lineage>
        <taxon>Eukaryota</taxon>
        <taxon>Metazoa</taxon>
        <taxon>Ecdysozoa</taxon>
        <taxon>Nematoda</taxon>
        <taxon>Chromadorea</taxon>
        <taxon>Rhabditida</taxon>
        <taxon>Tylenchina</taxon>
        <taxon>Tylenchomorpha</taxon>
        <taxon>Tylenchoidea</taxon>
        <taxon>Meloidogynidae</taxon>
        <taxon>Meloidogyninae</taxon>
        <taxon>Meloidogyne</taxon>
    </lineage>
</organism>
<dbReference type="Proteomes" id="UP000580250">
    <property type="component" value="Unassembled WGS sequence"/>
</dbReference>
<feature type="chain" id="PRO_5027602048" evidence="1">
    <location>
        <begin position="22"/>
        <end position="144"/>
    </location>
</feature>
<accession>A0A6V7WQR6</accession>